<proteinExistence type="predicted"/>
<dbReference type="GO" id="GO:0003676">
    <property type="term" value="F:nucleic acid binding"/>
    <property type="evidence" value="ECO:0007669"/>
    <property type="project" value="InterPro"/>
</dbReference>
<organism evidence="3 4">
    <name type="scientific">Succinivibrio dextrinosolvens</name>
    <dbReference type="NCBI Taxonomy" id="83771"/>
    <lineage>
        <taxon>Bacteria</taxon>
        <taxon>Pseudomonadati</taxon>
        <taxon>Pseudomonadota</taxon>
        <taxon>Gammaproteobacteria</taxon>
        <taxon>Aeromonadales</taxon>
        <taxon>Succinivibrionaceae</taxon>
        <taxon>Succinivibrio</taxon>
    </lineage>
</organism>
<evidence type="ECO:0000313" key="3">
    <source>
        <dbReference type="EMBL" id="SFK63317.1"/>
    </source>
</evidence>
<dbReference type="InterPro" id="IPR001584">
    <property type="entry name" value="Integrase_cat-core"/>
</dbReference>
<feature type="region of interest" description="Disordered" evidence="1">
    <location>
        <begin position="389"/>
        <end position="430"/>
    </location>
</feature>
<dbReference type="EMBL" id="FOSF01000162">
    <property type="protein sequence ID" value="SFK63317.1"/>
    <property type="molecule type" value="Genomic_DNA"/>
</dbReference>
<keyword evidence="4" id="KW-1185">Reference proteome</keyword>
<evidence type="ECO:0000313" key="4">
    <source>
        <dbReference type="Proteomes" id="UP000243374"/>
    </source>
</evidence>
<dbReference type="Gene3D" id="3.30.420.10">
    <property type="entry name" value="Ribonuclease H-like superfamily/Ribonuclease H"/>
    <property type="match status" value="1"/>
</dbReference>
<dbReference type="SUPFAM" id="SSF53098">
    <property type="entry name" value="Ribonuclease H-like"/>
    <property type="match status" value="1"/>
</dbReference>
<evidence type="ECO:0000259" key="2">
    <source>
        <dbReference type="PROSITE" id="PS50994"/>
    </source>
</evidence>
<dbReference type="AlphaFoldDB" id="A0A662ZFD6"/>
<feature type="compositionally biased region" description="Basic and acidic residues" evidence="1">
    <location>
        <begin position="389"/>
        <end position="408"/>
    </location>
</feature>
<name>A0A662ZFD6_9GAMM</name>
<sequence>QCFEEALERAVAMRHADNTLSVANIIRCLESENPALKNRIKRSTLQRHLQEHEAARRDLVSNALQHGRRVLGRFQVKTRMALLVGDIKEPARKIVWNDEHTELLDRIYIAILIDNCHRKVLDYQISTTGNTDLFLSGLYNVIKLYGQIKALHLDLGSQYRNQKVTNACRLLNITLKYCKPRSAWQKGSIERLNRTIDDYLVEVEKAKSMGFTAFCEGFAERIRVYNDTPHSNEILNGKTPNESFNSDLTPLVYLDDLAVANAFEFAKTCRVYSDYIKYDKRKWKIEPQYIKADKKVMIITRPNSPCPELYTETDGCIPLKEYEIGEKVSQKCFHASSPSEAYEKEYPMIDLLFREKMRQENRYTTEEAFREYMKKEVYNIISEKEGNKQELSDFKKQKKDGVSSEDIRQAASITSPYTTLAEMNSKKDED</sequence>
<protein>
    <submittedName>
        <fullName evidence="3">Integrase core domain-containing protein</fullName>
    </submittedName>
</protein>
<dbReference type="Pfam" id="PF00665">
    <property type="entry name" value="rve"/>
    <property type="match status" value="1"/>
</dbReference>
<dbReference type="InterPro" id="IPR012337">
    <property type="entry name" value="RNaseH-like_sf"/>
</dbReference>
<reference evidence="3 4" key="1">
    <citation type="submission" date="2016-10" db="EMBL/GenBank/DDBJ databases">
        <authorList>
            <person name="Varghese N."/>
            <person name="Submissions S."/>
        </authorList>
    </citation>
    <scope>NUCLEOTIDE SEQUENCE [LARGE SCALE GENOMIC DNA]</scope>
    <source>
        <strain evidence="3 4">22B</strain>
    </source>
</reference>
<feature type="non-terminal residue" evidence="3">
    <location>
        <position position="1"/>
    </location>
</feature>
<dbReference type="PROSITE" id="PS50994">
    <property type="entry name" value="INTEGRASE"/>
    <property type="match status" value="1"/>
</dbReference>
<feature type="compositionally biased region" description="Polar residues" evidence="1">
    <location>
        <begin position="411"/>
        <end position="422"/>
    </location>
</feature>
<dbReference type="InterPro" id="IPR036397">
    <property type="entry name" value="RNaseH_sf"/>
</dbReference>
<dbReference type="Proteomes" id="UP000243374">
    <property type="component" value="Unassembled WGS sequence"/>
</dbReference>
<dbReference type="GO" id="GO:0015074">
    <property type="term" value="P:DNA integration"/>
    <property type="evidence" value="ECO:0007669"/>
    <property type="project" value="InterPro"/>
</dbReference>
<evidence type="ECO:0000256" key="1">
    <source>
        <dbReference type="SAM" id="MobiDB-lite"/>
    </source>
</evidence>
<gene>
    <name evidence="3" type="ORF">SAMN04487865_11621</name>
</gene>
<dbReference type="RefSeq" id="WP_074842045.1">
    <property type="nucleotide sequence ID" value="NZ_FOSF01000162.1"/>
</dbReference>
<feature type="domain" description="Integrase catalytic" evidence="2">
    <location>
        <begin position="86"/>
        <end position="248"/>
    </location>
</feature>
<accession>A0A662ZFD6</accession>
<dbReference type="OrthoDB" id="371334at2"/>